<sequence length="279" mass="30918">MTLFLRGQHLRDQDILLLQEGELSEQQATEFAKHLYSCRICQAKHAALKAASEHLDELKVVPADAAEDALRNHLQSRLAEAAAVRGEVSWLHTLRQPKMLARLASVAALLAVSIAWQQAYRPLQDRMGPYEETGPKPVRALTPGAVRPVALSELCSLPDNDLDPKVPVEKQRAVFRAYGMDDRAARGYQVDYLINPQLGGDDDVENLWPEPYHSTVWNATAKDALETKLHSMVCGGQLDLTAAQHELATDWVAAYKKYFHADRPVSTVAAADGLPVLER</sequence>
<dbReference type="EMBL" id="FNSD01000001">
    <property type="protein sequence ID" value="SEB78587.1"/>
    <property type="molecule type" value="Genomic_DNA"/>
</dbReference>
<gene>
    <name evidence="1" type="ORF">SAMN05443244_1835</name>
</gene>
<name>A0A1H4M6Z9_9BACT</name>
<reference evidence="1 2" key="1">
    <citation type="submission" date="2016-10" db="EMBL/GenBank/DDBJ databases">
        <authorList>
            <person name="de Groot N.N."/>
        </authorList>
    </citation>
    <scope>NUCLEOTIDE SEQUENCE [LARGE SCALE GENOMIC DNA]</scope>
    <source>
        <strain evidence="1 2">AB35.6</strain>
    </source>
</reference>
<evidence type="ECO:0000313" key="2">
    <source>
        <dbReference type="Proteomes" id="UP000182409"/>
    </source>
</evidence>
<accession>A0A1H4M6Z9</accession>
<evidence type="ECO:0000313" key="1">
    <source>
        <dbReference type="EMBL" id="SEB78587.1"/>
    </source>
</evidence>
<dbReference type="OrthoDB" id="109506at2"/>
<evidence type="ECO:0008006" key="3">
    <source>
        <dbReference type="Google" id="ProtNLM"/>
    </source>
</evidence>
<proteinExistence type="predicted"/>
<dbReference type="AlphaFoldDB" id="A0A1H4M6Z9"/>
<protein>
    <recommendedName>
        <fullName evidence="3">Zinc-finger</fullName>
    </recommendedName>
</protein>
<dbReference type="Proteomes" id="UP000182409">
    <property type="component" value="Unassembled WGS sequence"/>
</dbReference>
<organism evidence="1 2">
    <name type="scientific">Terriglobus roseus</name>
    <dbReference type="NCBI Taxonomy" id="392734"/>
    <lineage>
        <taxon>Bacteria</taxon>
        <taxon>Pseudomonadati</taxon>
        <taxon>Acidobacteriota</taxon>
        <taxon>Terriglobia</taxon>
        <taxon>Terriglobales</taxon>
        <taxon>Acidobacteriaceae</taxon>
        <taxon>Terriglobus</taxon>
    </lineage>
</organism>
<dbReference type="RefSeq" id="WP_139285157.1">
    <property type="nucleotide sequence ID" value="NZ_FNSD01000001.1"/>
</dbReference>